<organism evidence="1 2">
    <name type="scientific">Timema podura</name>
    <name type="common">Walking stick</name>
    <dbReference type="NCBI Taxonomy" id="61482"/>
    <lineage>
        <taxon>Eukaryota</taxon>
        <taxon>Metazoa</taxon>
        <taxon>Ecdysozoa</taxon>
        <taxon>Arthropoda</taxon>
        <taxon>Hexapoda</taxon>
        <taxon>Insecta</taxon>
        <taxon>Pterygota</taxon>
        <taxon>Neoptera</taxon>
        <taxon>Polyneoptera</taxon>
        <taxon>Phasmatodea</taxon>
        <taxon>Timematodea</taxon>
        <taxon>Timematoidea</taxon>
        <taxon>Timematidae</taxon>
        <taxon>Timema</taxon>
    </lineage>
</organism>
<dbReference type="PANTHER" id="PTHR21292:SF1">
    <property type="entry name" value="EXOCYST COMPLEX COMPONENT 3"/>
    <property type="match status" value="1"/>
</dbReference>
<dbReference type="Proteomes" id="UP001153148">
    <property type="component" value="Unassembled WGS sequence"/>
</dbReference>
<protein>
    <submittedName>
        <fullName evidence="1">Uncharacterized protein</fullName>
    </submittedName>
</protein>
<accession>A0ABN7P631</accession>
<gene>
    <name evidence="1" type="ORF">TPAB3V08_LOCUS8347</name>
</gene>
<reference evidence="1" key="1">
    <citation type="submission" date="2021-03" db="EMBL/GenBank/DDBJ databases">
        <authorList>
            <person name="Tran Van P."/>
        </authorList>
    </citation>
    <scope>NUCLEOTIDE SEQUENCE</scope>
</reference>
<evidence type="ECO:0000313" key="2">
    <source>
        <dbReference type="Proteomes" id="UP001153148"/>
    </source>
</evidence>
<keyword evidence="2" id="KW-1185">Reference proteome</keyword>
<dbReference type="PANTHER" id="PTHR21292">
    <property type="entry name" value="EXOCYST COMPLEX COMPONENT SEC6-RELATED"/>
    <property type="match status" value="1"/>
</dbReference>
<dbReference type="Pfam" id="PF06046">
    <property type="entry name" value="Sec6"/>
    <property type="match status" value="1"/>
</dbReference>
<evidence type="ECO:0000313" key="1">
    <source>
        <dbReference type="EMBL" id="CAG2061393.1"/>
    </source>
</evidence>
<sequence>MAELFEEEFHKNPTHIANSIELQELIQNGLEGNEYVSVLSWIMNTYAGPDLMQHPELNIDTSVIGPLLSNEVVEELQSLYLKNMERNYMDWMQKTLEKEKEDWRKGTAPEGDDQDGYFHTVAPVYYLPDD</sequence>
<name>A0ABN7P631_TIMPD</name>
<dbReference type="Gene3D" id="1.10.357.50">
    <property type="match status" value="1"/>
</dbReference>
<comment type="caution">
    <text evidence="1">The sequence shown here is derived from an EMBL/GenBank/DDBJ whole genome shotgun (WGS) entry which is preliminary data.</text>
</comment>
<dbReference type="InterPro" id="IPR010326">
    <property type="entry name" value="EXOC3/Sec6"/>
</dbReference>
<dbReference type="EMBL" id="CAJPIN010015724">
    <property type="protein sequence ID" value="CAG2061393.1"/>
    <property type="molecule type" value="Genomic_DNA"/>
</dbReference>
<proteinExistence type="predicted"/>